<evidence type="ECO:0000313" key="3">
    <source>
        <dbReference type="Proteomes" id="UP000009872"/>
    </source>
</evidence>
<protein>
    <recommendedName>
        <fullName evidence="4">Outer membrane protein beta-barrel domain-containing protein</fullName>
    </recommendedName>
</protein>
<keyword evidence="3" id="KW-1185">Reference proteome</keyword>
<comment type="caution">
    <text evidence="2">The sequence shown here is derived from an EMBL/GenBank/DDBJ whole genome shotgun (WGS) entry which is preliminary data.</text>
</comment>
<accession>K9EC04</accession>
<evidence type="ECO:0000256" key="1">
    <source>
        <dbReference type="SAM" id="SignalP"/>
    </source>
</evidence>
<dbReference type="EMBL" id="ADLF01000021">
    <property type="protein sequence ID" value="EKU88452.1"/>
    <property type="molecule type" value="Genomic_DNA"/>
</dbReference>
<proteinExistence type="predicted"/>
<name>K9EC04_9BACE</name>
<dbReference type="AlphaFoldDB" id="K9EC04"/>
<reference evidence="2 3" key="1">
    <citation type="submission" date="2012-09" db="EMBL/GenBank/DDBJ databases">
        <title>The Genome Sequence of Bacteroides oleiciplenus YIT 12058.</title>
        <authorList>
            <consortium name="The Broad Institute Genome Sequencing Platform"/>
            <person name="Earl A."/>
            <person name="Ward D."/>
            <person name="Feldgarden M."/>
            <person name="Gevers D."/>
            <person name="Morotomi M."/>
            <person name="Walker B."/>
            <person name="Young S.K."/>
            <person name="Zeng Q."/>
            <person name="Gargeya S."/>
            <person name="Fitzgerald M."/>
            <person name="Haas B."/>
            <person name="Abouelleil A."/>
            <person name="Alvarado L."/>
            <person name="Arachchi H.M."/>
            <person name="Berlin A.M."/>
            <person name="Chapman S.B."/>
            <person name="Goldberg J."/>
            <person name="Griggs A."/>
            <person name="Gujja S."/>
            <person name="Hansen M."/>
            <person name="Howarth C."/>
            <person name="Imamovic A."/>
            <person name="Larimer J."/>
            <person name="McCowen C."/>
            <person name="Montmayeur A."/>
            <person name="Murphy C."/>
            <person name="Neiman D."/>
            <person name="Pearson M."/>
            <person name="Priest M."/>
            <person name="Roberts A."/>
            <person name="Saif S."/>
            <person name="Shea T."/>
            <person name="Sisk P."/>
            <person name="Sykes S."/>
            <person name="Wortman J."/>
            <person name="Nusbaum C."/>
            <person name="Birren B."/>
        </authorList>
    </citation>
    <scope>NUCLEOTIDE SEQUENCE [LARGE SCALE GENOMIC DNA]</scope>
    <source>
        <strain evidence="2 3">YIT 12058</strain>
    </source>
</reference>
<keyword evidence="1" id="KW-0732">Signal</keyword>
<evidence type="ECO:0000313" key="2">
    <source>
        <dbReference type="EMBL" id="EKU88452.1"/>
    </source>
</evidence>
<feature type="chain" id="PRO_5003926748" description="Outer membrane protein beta-barrel domain-containing protein" evidence="1">
    <location>
        <begin position="21"/>
        <end position="227"/>
    </location>
</feature>
<sequence>MKQKYIFIIALLLCTLPISAQQLTLEYNCGYATYNMNDLKDFMANPPTPVQNTKTTDNFPGYITHEGKFGIAWHRLHQAGILISYMNTVGSRGVADYSGSYRLDFRVKGIRTGLFYRFFLPEAAEKIISPYLQISTGAIFNKGKLKEAATVGNYTESESSSLGGINLYLEPALGCKIKLSPRIALNVSAGYEWDFVKKFTYDGEKANLSPNWSGFRLQGGIIYYIPL</sequence>
<dbReference type="Proteomes" id="UP000009872">
    <property type="component" value="Unassembled WGS sequence"/>
</dbReference>
<gene>
    <name evidence="2" type="ORF">HMPREF9447_04509</name>
</gene>
<dbReference type="RefSeq" id="WP_009132021.1">
    <property type="nucleotide sequence ID" value="NZ_JH992944.1"/>
</dbReference>
<dbReference type="eggNOG" id="ENOG5033JWV">
    <property type="taxonomic scope" value="Bacteria"/>
</dbReference>
<dbReference type="PATRIC" id="fig|742727.4.peg.4598"/>
<dbReference type="STRING" id="742727.HMPREF9447_04509"/>
<organism evidence="2 3">
    <name type="scientific">Bacteroides oleiciplenus YIT 12058</name>
    <dbReference type="NCBI Taxonomy" id="742727"/>
    <lineage>
        <taxon>Bacteria</taxon>
        <taxon>Pseudomonadati</taxon>
        <taxon>Bacteroidota</taxon>
        <taxon>Bacteroidia</taxon>
        <taxon>Bacteroidales</taxon>
        <taxon>Bacteroidaceae</taxon>
        <taxon>Bacteroides</taxon>
    </lineage>
</organism>
<feature type="signal peptide" evidence="1">
    <location>
        <begin position="1"/>
        <end position="20"/>
    </location>
</feature>
<evidence type="ECO:0008006" key="4">
    <source>
        <dbReference type="Google" id="ProtNLM"/>
    </source>
</evidence>
<dbReference type="OrthoDB" id="852489at2"/>
<dbReference type="HOGENOM" id="CLU_1174527_0_0_10"/>